<evidence type="ECO:0000256" key="1">
    <source>
        <dbReference type="SAM" id="Phobius"/>
    </source>
</evidence>
<accession>A0A495JMB9</accession>
<gene>
    <name evidence="2" type="ORF">BDK92_4064</name>
</gene>
<dbReference type="AlphaFoldDB" id="A0A495JMB9"/>
<proteinExistence type="predicted"/>
<name>A0A495JMB9_9ACTN</name>
<organism evidence="2 3">
    <name type="scientific">Micromonospora pisi</name>
    <dbReference type="NCBI Taxonomy" id="589240"/>
    <lineage>
        <taxon>Bacteria</taxon>
        <taxon>Bacillati</taxon>
        <taxon>Actinomycetota</taxon>
        <taxon>Actinomycetes</taxon>
        <taxon>Micromonosporales</taxon>
        <taxon>Micromonosporaceae</taxon>
        <taxon>Micromonospora</taxon>
    </lineage>
</organism>
<dbReference type="Proteomes" id="UP000277671">
    <property type="component" value="Unassembled WGS sequence"/>
</dbReference>
<evidence type="ECO:0000313" key="2">
    <source>
        <dbReference type="EMBL" id="RKR89708.1"/>
    </source>
</evidence>
<dbReference type="EMBL" id="RBKT01000001">
    <property type="protein sequence ID" value="RKR89708.1"/>
    <property type="molecule type" value="Genomic_DNA"/>
</dbReference>
<feature type="transmembrane region" description="Helical" evidence="1">
    <location>
        <begin position="110"/>
        <end position="130"/>
    </location>
</feature>
<reference evidence="2 3" key="1">
    <citation type="submission" date="2018-10" db="EMBL/GenBank/DDBJ databases">
        <title>Sequencing the genomes of 1000 actinobacteria strains.</title>
        <authorList>
            <person name="Klenk H.-P."/>
        </authorList>
    </citation>
    <scope>NUCLEOTIDE SEQUENCE [LARGE SCALE GENOMIC DNA]</scope>
    <source>
        <strain evidence="2 3">DSM 45175</strain>
    </source>
</reference>
<dbReference type="OrthoDB" id="5194572at2"/>
<sequence length="140" mass="14628">MSEAQSSFPRRDESGRVTGLADLVGVVLAGLVIGVLALLVFDWAFESIGLADFGRTNGWLAVILPAWLFLEEYRAWGPGPARLVAALVAAVVGLTTGLLAAGLAAGLPPLVSGAAAAGGFALVYTLIWYFGVRWLDRRTG</sequence>
<protein>
    <submittedName>
        <fullName evidence="2">Uncharacterized protein</fullName>
    </submittedName>
</protein>
<keyword evidence="1" id="KW-1133">Transmembrane helix</keyword>
<evidence type="ECO:0000313" key="3">
    <source>
        <dbReference type="Proteomes" id="UP000277671"/>
    </source>
</evidence>
<keyword evidence="1" id="KW-0812">Transmembrane</keyword>
<comment type="caution">
    <text evidence="2">The sequence shown here is derived from an EMBL/GenBank/DDBJ whole genome shotgun (WGS) entry which is preliminary data.</text>
</comment>
<feature type="transmembrane region" description="Helical" evidence="1">
    <location>
        <begin position="82"/>
        <end position="104"/>
    </location>
</feature>
<dbReference type="RefSeq" id="WP_121158122.1">
    <property type="nucleotide sequence ID" value="NZ_RBKT01000001.1"/>
</dbReference>
<keyword evidence="3" id="KW-1185">Reference proteome</keyword>
<feature type="transmembrane region" description="Helical" evidence="1">
    <location>
        <begin position="20"/>
        <end position="41"/>
    </location>
</feature>
<feature type="transmembrane region" description="Helical" evidence="1">
    <location>
        <begin position="53"/>
        <end position="70"/>
    </location>
</feature>
<keyword evidence="1" id="KW-0472">Membrane</keyword>